<dbReference type="Pfam" id="PF03947">
    <property type="entry name" value="Ribosomal_L2_C"/>
    <property type="match status" value="1"/>
</dbReference>
<evidence type="ECO:0000256" key="7">
    <source>
        <dbReference type="ARBA" id="ARBA00069872"/>
    </source>
</evidence>
<dbReference type="Pfam" id="PF00181">
    <property type="entry name" value="Ribosomal_L2_N"/>
    <property type="match status" value="1"/>
</dbReference>
<dbReference type="GO" id="GO:0003723">
    <property type="term" value="F:RNA binding"/>
    <property type="evidence" value="ECO:0007669"/>
    <property type="project" value="InterPro"/>
</dbReference>
<keyword evidence="5" id="KW-0687">Ribonucleoprotein</keyword>
<dbReference type="InterPro" id="IPR008991">
    <property type="entry name" value="Translation_prot_SH3-like_sf"/>
</dbReference>
<dbReference type="InterPro" id="IPR002171">
    <property type="entry name" value="Ribosomal_uL2"/>
</dbReference>
<dbReference type="Gene3D" id="2.40.50.140">
    <property type="entry name" value="Nucleic acid-binding proteins"/>
    <property type="match status" value="1"/>
</dbReference>
<comment type="function">
    <text evidence="6">Component of the mitochondrial ribosome (mitoribosome), a dedicated translation machinery responsible for the synthesis of mitochondrial genome-encoded proteins, including at least some of the essential transmembrane subunits of the mitochondrial respiratory chain. The mitoribosomes are attached to the mitochondrial inner membrane and translation products are cotranslationally integrated into the membrane.</text>
</comment>
<dbReference type="AlphaFoldDB" id="A0A3N4LAC8"/>
<dbReference type="PANTHER" id="PTHR13691">
    <property type="entry name" value="RIBOSOMAL PROTEIN L2"/>
    <property type="match status" value="1"/>
</dbReference>
<comment type="subcellular location">
    <subcellularLocation>
        <location evidence="1">Mitochondrion</location>
    </subcellularLocation>
</comment>
<dbReference type="Gene3D" id="4.10.950.10">
    <property type="entry name" value="Ribosomal protein L2, domain 3"/>
    <property type="match status" value="1"/>
</dbReference>
<dbReference type="Gene3D" id="2.30.30.30">
    <property type="match status" value="1"/>
</dbReference>
<dbReference type="GO" id="GO:0005762">
    <property type="term" value="C:mitochondrial large ribosomal subunit"/>
    <property type="evidence" value="ECO:0007669"/>
    <property type="project" value="TreeGrafter"/>
</dbReference>
<organism evidence="11 12">
    <name type="scientific">Morchella conica CCBAS932</name>
    <dbReference type="NCBI Taxonomy" id="1392247"/>
    <lineage>
        <taxon>Eukaryota</taxon>
        <taxon>Fungi</taxon>
        <taxon>Dikarya</taxon>
        <taxon>Ascomycota</taxon>
        <taxon>Pezizomycotina</taxon>
        <taxon>Pezizomycetes</taxon>
        <taxon>Pezizales</taxon>
        <taxon>Morchellaceae</taxon>
        <taxon>Morchella</taxon>
    </lineage>
</organism>
<reference evidence="11 12" key="1">
    <citation type="journal article" date="2018" name="Nat. Ecol. Evol.">
        <title>Pezizomycetes genomes reveal the molecular basis of ectomycorrhizal truffle lifestyle.</title>
        <authorList>
            <person name="Murat C."/>
            <person name="Payen T."/>
            <person name="Noel B."/>
            <person name="Kuo A."/>
            <person name="Morin E."/>
            <person name="Chen J."/>
            <person name="Kohler A."/>
            <person name="Krizsan K."/>
            <person name="Balestrini R."/>
            <person name="Da Silva C."/>
            <person name="Montanini B."/>
            <person name="Hainaut M."/>
            <person name="Levati E."/>
            <person name="Barry K.W."/>
            <person name="Belfiori B."/>
            <person name="Cichocki N."/>
            <person name="Clum A."/>
            <person name="Dockter R.B."/>
            <person name="Fauchery L."/>
            <person name="Guy J."/>
            <person name="Iotti M."/>
            <person name="Le Tacon F."/>
            <person name="Lindquist E.A."/>
            <person name="Lipzen A."/>
            <person name="Malagnac F."/>
            <person name="Mello A."/>
            <person name="Molinier V."/>
            <person name="Miyauchi S."/>
            <person name="Poulain J."/>
            <person name="Riccioni C."/>
            <person name="Rubini A."/>
            <person name="Sitrit Y."/>
            <person name="Splivallo R."/>
            <person name="Traeger S."/>
            <person name="Wang M."/>
            <person name="Zifcakova L."/>
            <person name="Wipf D."/>
            <person name="Zambonelli A."/>
            <person name="Paolocci F."/>
            <person name="Nowrousian M."/>
            <person name="Ottonello S."/>
            <person name="Baldrian P."/>
            <person name="Spatafora J.W."/>
            <person name="Henrissat B."/>
            <person name="Nagy L.G."/>
            <person name="Aury J.M."/>
            <person name="Wincker P."/>
            <person name="Grigoriev I.V."/>
            <person name="Bonfante P."/>
            <person name="Martin F.M."/>
        </authorList>
    </citation>
    <scope>NUCLEOTIDE SEQUENCE [LARGE SCALE GENOMIC DNA]</scope>
    <source>
        <strain evidence="11 12">CCBAS932</strain>
    </source>
</reference>
<sequence length="398" mass="43897">MIQPMSLSRLLLRQQPLGSSSLLTQRLPLALPSLATTALRFASTRVRTRKPPTPALEAAEDLVEEEAPQEVGWRSQMVAAVDRSGMGKSFRMRTYKPRTPGLRHLKRPVEDHIWKYGPHRPLTFVKVGHAKGGRNNSGRVTVRHRGGGHRRRIRTVDFHRLDPGPQLVDRIEKDPGRSGHIALVTNVASGKKTYILAADGVRAGDTVQSYMDGVPPELMEEMGGKIDPGILAAKTCWKGNCLPLHMVPVGSIVHAVGSKARGPAVFCRSAGTYASIVSKDERTRTVILKLQSGEVRRVSKWAPATIGIVSNPTWQHRQLGKAGRSRWLNIRPTVRGVAMNAADHPHGGGRGKSKGNRHPVSPWGIPTKSGYKTRRPKKVNKYVVTPRPRNHGKRRAKK</sequence>
<dbReference type="NCBIfam" id="TIGR01171">
    <property type="entry name" value="rplB_bact"/>
    <property type="match status" value="1"/>
</dbReference>
<evidence type="ECO:0000256" key="3">
    <source>
        <dbReference type="ARBA" id="ARBA00022980"/>
    </source>
</evidence>
<evidence type="ECO:0000256" key="5">
    <source>
        <dbReference type="ARBA" id="ARBA00023274"/>
    </source>
</evidence>
<feature type="region of interest" description="Disordered" evidence="8">
    <location>
        <begin position="130"/>
        <end position="149"/>
    </location>
</feature>
<dbReference type="InterPro" id="IPR012340">
    <property type="entry name" value="NA-bd_OB-fold"/>
</dbReference>
<dbReference type="FunFam" id="4.10.950.10:FF:000001">
    <property type="entry name" value="50S ribosomal protein L2"/>
    <property type="match status" value="1"/>
</dbReference>
<evidence type="ECO:0000259" key="10">
    <source>
        <dbReference type="SMART" id="SM01383"/>
    </source>
</evidence>
<dbReference type="InterPro" id="IPR014726">
    <property type="entry name" value="Ribosomal_uL2_dom3"/>
</dbReference>
<dbReference type="InterPro" id="IPR022669">
    <property type="entry name" value="Ribosomal_uL2_C"/>
</dbReference>
<dbReference type="FunCoup" id="A0A3N4LAC8">
    <property type="interactions" value="428"/>
</dbReference>
<dbReference type="OrthoDB" id="268576at2759"/>
<feature type="region of interest" description="Disordered" evidence="8">
    <location>
        <begin position="339"/>
        <end position="398"/>
    </location>
</feature>
<evidence type="ECO:0000256" key="6">
    <source>
        <dbReference type="ARBA" id="ARBA00037226"/>
    </source>
</evidence>
<accession>A0A3N4LAC8</accession>
<dbReference type="Proteomes" id="UP000277580">
    <property type="component" value="Unassembled WGS sequence"/>
</dbReference>
<gene>
    <name evidence="11" type="ORF">P167DRAFT_533556</name>
</gene>
<name>A0A3N4LAC8_9PEZI</name>
<dbReference type="GO" id="GO:0032543">
    <property type="term" value="P:mitochondrial translation"/>
    <property type="evidence" value="ECO:0007669"/>
    <property type="project" value="TreeGrafter"/>
</dbReference>
<dbReference type="InterPro" id="IPR014722">
    <property type="entry name" value="Rib_uL2_dom2"/>
</dbReference>
<dbReference type="InterPro" id="IPR022671">
    <property type="entry name" value="Ribosomal_uL2_CS"/>
</dbReference>
<dbReference type="STRING" id="1392247.A0A3N4LAC8"/>
<dbReference type="EMBL" id="ML119115">
    <property type="protein sequence ID" value="RPB14965.1"/>
    <property type="molecule type" value="Genomic_DNA"/>
</dbReference>
<feature type="domain" description="Large ribosomal subunit protein uL2 RNA-binding" evidence="10">
    <location>
        <begin position="133"/>
        <end position="209"/>
    </location>
</feature>
<dbReference type="SMART" id="SM01382">
    <property type="entry name" value="Ribosomal_L2_C"/>
    <property type="match status" value="1"/>
</dbReference>
<comment type="similarity">
    <text evidence="2">Belongs to the universal ribosomal protein uL2 family.</text>
</comment>
<feature type="compositionally biased region" description="Basic residues" evidence="8">
    <location>
        <begin position="347"/>
        <end position="357"/>
    </location>
</feature>
<dbReference type="SUPFAM" id="SSF50249">
    <property type="entry name" value="Nucleic acid-binding proteins"/>
    <property type="match status" value="1"/>
</dbReference>
<evidence type="ECO:0000313" key="12">
    <source>
        <dbReference type="Proteomes" id="UP000277580"/>
    </source>
</evidence>
<evidence type="ECO:0000259" key="9">
    <source>
        <dbReference type="SMART" id="SM01382"/>
    </source>
</evidence>
<proteinExistence type="inferred from homology"/>
<dbReference type="GO" id="GO:0003735">
    <property type="term" value="F:structural constituent of ribosome"/>
    <property type="evidence" value="ECO:0007669"/>
    <property type="project" value="InterPro"/>
</dbReference>
<evidence type="ECO:0000313" key="11">
    <source>
        <dbReference type="EMBL" id="RPB14965.1"/>
    </source>
</evidence>
<dbReference type="PROSITE" id="PS00467">
    <property type="entry name" value="RIBOSOMAL_L2"/>
    <property type="match status" value="1"/>
</dbReference>
<feature type="compositionally biased region" description="Basic residues" evidence="8">
    <location>
        <begin position="388"/>
        <end position="398"/>
    </location>
</feature>
<feature type="compositionally biased region" description="Basic residues" evidence="8">
    <location>
        <begin position="371"/>
        <end position="380"/>
    </location>
</feature>
<keyword evidence="12" id="KW-1185">Reference proteome</keyword>
<dbReference type="SMART" id="SM01383">
    <property type="entry name" value="Ribosomal_L2"/>
    <property type="match status" value="1"/>
</dbReference>
<keyword evidence="4" id="KW-0496">Mitochondrion</keyword>
<dbReference type="GO" id="GO:0016740">
    <property type="term" value="F:transferase activity"/>
    <property type="evidence" value="ECO:0007669"/>
    <property type="project" value="InterPro"/>
</dbReference>
<dbReference type="SUPFAM" id="SSF50104">
    <property type="entry name" value="Translation proteins SH3-like domain"/>
    <property type="match status" value="1"/>
</dbReference>
<protein>
    <recommendedName>
        <fullName evidence="7">Large ribosomal subunit protein uL2m</fullName>
    </recommendedName>
</protein>
<dbReference type="PANTHER" id="PTHR13691:SF5">
    <property type="entry name" value="LARGE RIBOSOMAL SUBUNIT PROTEIN UL2M"/>
    <property type="match status" value="1"/>
</dbReference>
<evidence type="ECO:0000256" key="8">
    <source>
        <dbReference type="SAM" id="MobiDB-lite"/>
    </source>
</evidence>
<evidence type="ECO:0000256" key="4">
    <source>
        <dbReference type="ARBA" id="ARBA00023128"/>
    </source>
</evidence>
<evidence type="ECO:0000256" key="1">
    <source>
        <dbReference type="ARBA" id="ARBA00004173"/>
    </source>
</evidence>
<evidence type="ECO:0000256" key="2">
    <source>
        <dbReference type="ARBA" id="ARBA00005636"/>
    </source>
</evidence>
<keyword evidence="3 11" id="KW-0689">Ribosomal protein</keyword>
<dbReference type="InParanoid" id="A0A3N4LAC8"/>
<dbReference type="InterPro" id="IPR005880">
    <property type="entry name" value="Ribosomal_uL2_bac/org-type"/>
</dbReference>
<dbReference type="FunFam" id="2.40.50.140:FF:000128">
    <property type="entry name" value="50S ribosomal protein L2"/>
    <property type="match status" value="1"/>
</dbReference>
<dbReference type="InterPro" id="IPR022666">
    <property type="entry name" value="Ribosomal_uL2_RNA-bd_dom"/>
</dbReference>
<feature type="domain" description="Large ribosomal subunit protein uL2 C-terminal" evidence="9">
    <location>
        <begin position="236"/>
        <end position="366"/>
    </location>
</feature>